<accession>A0A0F0GW52</accession>
<dbReference type="Proteomes" id="UP000033393">
    <property type="component" value="Unassembled WGS sequence"/>
</dbReference>
<dbReference type="RefSeq" id="WP_045313872.1">
    <property type="nucleotide sequence ID" value="NZ_JYJG01000176.1"/>
</dbReference>
<keyword evidence="2" id="KW-1185">Reference proteome</keyword>
<evidence type="ECO:0000313" key="2">
    <source>
        <dbReference type="Proteomes" id="UP000033393"/>
    </source>
</evidence>
<proteinExistence type="predicted"/>
<reference evidence="1 2" key="1">
    <citation type="submission" date="2015-02" db="EMBL/GenBank/DDBJ databases">
        <authorList>
            <person name="Ju K.-S."/>
            <person name="Doroghazi J.R."/>
            <person name="Metcalf W."/>
        </authorList>
    </citation>
    <scope>NUCLEOTIDE SEQUENCE [LARGE SCALE GENOMIC DNA]</scope>
    <source>
        <strain evidence="1 2">NRRL B-16140</strain>
    </source>
</reference>
<comment type="caution">
    <text evidence="1">The sequence shown here is derived from an EMBL/GenBank/DDBJ whole genome shotgun (WGS) entry which is preliminary data.</text>
</comment>
<feature type="non-terminal residue" evidence="1">
    <location>
        <position position="414"/>
    </location>
</feature>
<dbReference type="EMBL" id="JYJG01000176">
    <property type="protein sequence ID" value="KJK46247.1"/>
    <property type="molecule type" value="Genomic_DNA"/>
</dbReference>
<protein>
    <submittedName>
        <fullName evidence="1">Uncharacterized protein</fullName>
    </submittedName>
</protein>
<organism evidence="1 2">
    <name type="scientific">Lentzea aerocolonigenes</name>
    <name type="common">Lechevalieria aerocolonigenes</name>
    <name type="synonym">Saccharothrix aerocolonigenes</name>
    <dbReference type="NCBI Taxonomy" id="68170"/>
    <lineage>
        <taxon>Bacteria</taxon>
        <taxon>Bacillati</taxon>
        <taxon>Actinomycetota</taxon>
        <taxon>Actinomycetes</taxon>
        <taxon>Pseudonocardiales</taxon>
        <taxon>Pseudonocardiaceae</taxon>
        <taxon>Lentzea</taxon>
    </lineage>
</organism>
<gene>
    <name evidence="1" type="ORF">UK23_24020</name>
</gene>
<dbReference type="AlphaFoldDB" id="A0A0F0GW52"/>
<evidence type="ECO:0000313" key="1">
    <source>
        <dbReference type="EMBL" id="KJK46247.1"/>
    </source>
</evidence>
<sequence length="414" mass="44547">MYVAVEGAAGGFELRLTDGSPVRVDGWDFGRLLGGLDRFGHLAASNQGGSLVLLSGRSGLSGAAEGFQRGLAAAGWDHLVVAPTTDVHLRTGSWLDTGGQLVLDRGGSWRTFPAPDAVHGVELPAMTADGQWTRFRTSEVRSTVLRGPDGAPIGMEFLVGADLREHQSQMSRPHRGTTMRLGESESTWWRSAQDLRDGTDSSRPAPWPERSAYVVLHGNAEGADFTLTDGRTVGMSGDVLARALHDLRPFRELMAGREALVLLSCETGAVREMGGVAHDFQRTLAEFGYRQPVVAPAANAGIHTHRGDGTWETYVRGDGRWEHFSSGAALALGRLPQEPRWVSFDPAAVRSASLMRDGRAVGVTFWDGPEPAPRHEVTQGMRLPQRTFYVSAQSAVDGSLVVHAADGRTLHVDG</sequence>
<name>A0A0F0GW52_LENAE</name>